<dbReference type="InterPro" id="IPR006311">
    <property type="entry name" value="TAT_signal"/>
</dbReference>
<sequence>MDGEDRPEIERGERTETTGRRCETADAARRRSEADDTTGDGHGRRAFLGLAATAGVGALAGCSGTTATTVSAARRPPSVPEDRLSAGGWAQLDDVTQDPAFEEEFGPVTVTASTRTLLYEDAALREEIAEKTLGQASSQFATFFATRVTFDPDLTSLPAGAGRQQLLDQVESQSRQQFQNRLKDAGLAPVERVNTGTFEVASGTSARLTEYEATFAFEGFGVTVGDEDITVEGGEIPVAGHLAAWIANDSVLVSGGAYPAANFARTMEQSPSAAIDLTVDIDLGLTPDAYREELFELMRHVE</sequence>
<dbReference type="RefSeq" id="WP_245758332.1">
    <property type="nucleotide sequence ID" value="NZ_FOYS01000003.1"/>
</dbReference>
<reference evidence="3" key="1">
    <citation type="submission" date="2016-10" db="EMBL/GenBank/DDBJ databases">
        <authorList>
            <person name="Varghese N."/>
            <person name="Submissions S."/>
        </authorList>
    </citation>
    <scope>NUCLEOTIDE SEQUENCE [LARGE SCALE GENOMIC DNA]</scope>
    <source>
        <strain evidence="3">CGMCC 1.8711</strain>
    </source>
</reference>
<dbReference type="InterPro" id="IPR045396">
    <property type="entry name" value="DUF6517"/>
</dbReference>
<evidence type="ECO:0000313" key="3">
    <source>
        <dbReference type="Proteomes" id="UP000243250"/>
    </source>
</evidence>
<gene>
    <name evidence="2" type="ORF">SAMN04488124_1871</name>
</gene>
<proteinExistence type="predicted"/>
<feature type="compositionally biased region" description="Basic and acidic residues" evidence="1">
    <location>
        <begin position="1"/>
        <end position="43"/>
    </location>
</feature>
<dbReference type="AlphaFoldDB" id="A0A1I6H778"/>
<name>A0A1I6H778_9EURY</name>
<evidence type="ECO:0000313" key="2">
    <source>
        <dbReference type="EMBL" id="SFR50333.1"/>
    </source>
</evidence>
<dbReference type="PROSITE" id="PS51318">
    <property type="entry name" value="TAT"/>
    <property type="match status" value="1"/>
</dbReference>
<keyword evidence="3" id="KW-1185">Reference proteome</keyword>
<dbReference type="EMBL" id="FOYS01000003">
    <property type="protein sequence ID" value="SFR50333.1"/>
    <property type="molecule type" value="Genomic_DNA"/>
</dbReference>
<accession>A0A1I6H778</accession>
<evidence type="ECO:0000256" key="1">
    <source>
        <dbReference type="SAM" id="MobiDB-lite"/>
    </source>
</evidence>
<dbReference type="STRING" id="555875.SAMN04488124_1871"/>
<dbReference type="Proteomes" id="UP000243250">
    <property type="component" value="Unassembled WGS sequence"/>
</dbReference>
<protein>
    <submittedName>
        <fullName evidence="2">Uncharacterized protein</fullName>
    </submittedName>
</protein>
<dbReference type="Pfam" id="PF20127">
    <property type="entry name" value="DUF6517"/>
    <property type="match status" value="1"/>
</dbReference>
<organism evidence="2 3">
    <name type="scientific">Halogeometricum limi</name>
    <dbReference type="NCBI Taxonomy" id="555875"/>
    <lineage>
        <taxon>Archaea</taxon>
        <taxon>Methanobacteriati</taxon>
        <taxon>Methanobacteriota</taxon>
        <taxon>Stenosarchaea group</taxon>
        <taxon>Halobacteria</taxon>
        <taxon>Halobacteriales</taxon>
        <taxon>Haloferacaceae</taxon>
        <taxon>Halogeometricum</taxon>
    </lineage>
</organism>
<feature type="region of interest" description="Disordered" evidence="1">
    <location>
        <begin position="1"/>
        <end position="44"/>
    </location>
</feature>